<accession>A0ABS9SKK3</accession>
<reference evidence="2 3" key="1">
    <citation type="submission" date="2022-02" db="EMBL/GenBank/DDBJ databases">
        <authorList>
            <person name="Min J."/>
        </authorList>
    </citation>
    <scope>NUCLEOTIDE SEQUENCE [LARGE SCALE GENOMIC DNA]</scope>
    <source>
        <strain evidence="2 3">GR10-1</strain>
    </source>
</reference>
<comment type="caution">
    <text evidence="2">The sequence shown here is derived from an EMBL/GenBank/DDBJ whole genome shotgun (WGS) entry which is preliminary data.</text>
</comment>
<dbReference type="InterPro" id="IPR006045">
    <property type="entry name" value="Cupin_1"/>
</dbReference>
<dbReference type="PROSITE" id="PS51257">
    <property type="entry name" value="PROKAR_LIPOPROTEIN"/>
    <property type="match status" value="1"/>
</dbReference>
<dbReference type="SUPFAM" id="SSF51182">
    <property type="entry name" value="RmlC-like cupins"/>
    <property type="match status" value="1"/>
</dbReference>
<evidence type="ECO:0000313" key="3">
    <source>
        <dbReference type="Proteomes" id="UP001202248"/>
    </source>
</evidence>
<evidence type="ECO:0000313" key="2">
    <source>
        <dbReference type="EMBL" id="MCH5598893.1"/>
    </source>
</evidence>
<dbReference type="InterPro" id="IPR011051">
    <property type="entry name" value="RmlC_Cupin_sf"/>
</dbReference>
<dbReference type="Gene3D" id="2.60.120.10">
    <property type="entry name" value="Jelly Rolls"/>
    <property type="match status" value="1"/>
</dbReference>
<feature type="domain" description="Cupin type-1" evidence="1">
    <location>
        <begin position="63"/>
        <end position="153"/>
    </location>
</feature>
<dbReference type="RefSeq" id="WP_240830559.1">
    <property type="nucleotide sequence ID" value="NZ_JAKWBL010000002.1"/>
</dbReference>
<dbReference type="InterPro" id="IPR014710">
    <property type="entry name" value="RmlC-like_jellyroll"/>
</dbReference>
<proteinExistence type="predicted"/>
<organism evidence="2 3">
    <name type="scientific">Niabella ginsengisoli</name>
    <dbReference type="NCBI Taxonomy" id="522298"/>
    <lineage>
        <taxon>Bacteria</taxon>
        <taxon>Pseudomonadati</taxon>
        <taxon>Bacteroidota</taxon>
        <taxon>Chitinophagia</taxon>
        <taxon>Chitinophagales</taxon>
        <taxon>Chitinophagaceae</taxon>
        <taxon>Niabella</taxon>
    </lineage>
</organism>
<sequence length="299" mass="32614">MKNILATSLFSSLLFTLIGCQSGKTGGEVNHEDSLKGITSEVLKTVNIADVVIPEGNKPLECRSMRLRLFTLTPGGEIGLHSHENRPAILSAVKGVGMDVFAFSENETEANTPVTLKYGESYAKPGAIHYAINLSKTDTLNLITFDLLDNGSECNGVKYPQNTPVLERIKKENHPFYAKAPKSEEDEFSLPIFDVPVSTITFKEGKAGLKNRMLRTRKITLDGGASIPSQNYENRPSYIFVMEGSVNVKNENAAAETLQPFGTTKLINAGNVAIGNASATEKSVYIIMEIWDPADKDII</sequence>
<gene>
    <name evidence="2" type="ORF">MKP09_13745</name>
</gene>
<name>A0ABS9SKK3_9BACT</name>
<evidence type="ECO:0000259" key="1">
    <source>
        <dbReference type="Pfam" id="PF00190"/>
    </source>
</evidence>
<dbReference type="EMBL" id="JAKWBL010000002">
    <property type="protein sequence ID" value="MCH5598893.1"/>
    <property type="molecule type" value="Genomic_DNA"/>
</dbReference>
<dbReference type="Proteomes" id="UP001202248">
    <property type="component" value="Unassembled WGS sequence"/>
</dbReference>
<dbReference type="Pfam" id="PF00190">
    <property type="entry name" value="Cupin_1"/>
    <property type="match status" value="1"/>
</dbReference>
<protein>
    <submittedName>
        <fullName evidence="2">Cupin domain-containing protein</fullName>
    </submittedName>
</protein>
<keyword evidence="3" id="KW-1185">Reference proteome</keyword>